<dbReference type="EMBL" id="UINC01053967">
    <property type="protein sequence ID" value="SVB71129.1"/>
    <property type="molecule type" value="Genomic_DNA"/>
</dbReference>
<dbReference type="PANTHER" id="PTHR46847">
    <property type="entry name" value="D-ALLOSE-BINDING PERIPLASMIC PROTEIN-RELATED"/>
    <property type="match status" value="1"/>
</dbReference>
<dbReference type="AlphaFoldDB" id="A0A382G898"/>
<name>A0A382G898_9ZZZZ</name>
<dbReference type="Gene3D" id="3.40.50.2300">
    <property type="match status" value="2"/>
</dbReference>
<dbReference type="PANTHER" id="PTHR46847:SF1">
    <property type="entry name" value="D-ALLOSE-BINDING PERIPLASMIC PROTEIN-RELATED"/>
    <property type="match status" value="1"/>
</dbReference>
<dbReference type="Pfam" id="PF13407">
    <property type="entry name" value="Peripla_BP_4"/>
    <property type="match status" value="1"/>
</dbReference>
<dbReference type="SUPFAM" id="SSF53822">
    <property type="entry name" value="Periplasmic binding protein-like I"/>
    <property type="match status" value="1"/>
</dbReference>
<evidence type="ECO:0000256" key="2">
    <source>
        <dbReference type="ARBA" id="ARBA00007639"/>
    </source>
</evidence>
<organism evidence="5">
    <name type="scientific">marine metagenome</name>
    <dbReference type="NCBI Taxonomy" id="408172"/>
    <lineage>
        <taxon>unclassified sequences</taxon>
        <taxon>metagenomes</taxon>
        <taxon>ecological metagenomes</taxon>
    </lineage>
</organism>
<proteinExistence type="inferred from homology"/>
<comment type="similarity">
    <text evidence="2">Belongs to the bacterial solute-binding protein 2 family.</text>
</comment>
<dbReference type="InterPro" id="IPR028082">
    <property type="entry name" value="Peripla_BP_I"/>
</dbReference>
<gene>
    <name evidence="5" type="ORF">METZ01_LOCUS223983</name>
</gene>
<accession>A0A382G898</accession>
<reference evidence="5" key="1">
    <citation type="submission" date="2018-05" db="EMBL/GenBank/DDBJ databases">
        <authorList>
            <person name="Lanie J.A."/>
            <person name="Ng W.-L."/>
            <person name="Kazmierczak K.M."/>
            <person name="Andrzejewski T.M."/>
            <person name="Davidsen T.M."/>
            <person name="Wayne K.J."/>
            <person name="Tettelin H."/>
            <person name="Glass J.I."/>
            <person name="Rusch D."/>
            <person name="Podicherti R."/>
            <person name="Tsui H.-C.T."/>
            <person name="Winkler M.E."/>
        </authorList>
    </citation>
    <scope>NUCLEOTIDE SEQUENCE</scope>
</reference>
<evidence type="ECO:0000313" key="5">
    <source>
        <dbReference type="EMBL" id="SVB71129.1"/>
    </source>
</evidence>
<dbReference type="GO" id="GO:0030313">
    <property type="term" value="C:cell envelope"/>
    <property type="evidence" value="ECO:0007669"/>
    <property type="project" value="UniProtKB-SubCell"/>
</dbReference>
<feature type="domain" description="Periplasmic binding protein" evidence="4">
    <location>
        <begin position="67"/>
        <end position="324"/>
    </location>
</feature>
<protein>
    <recommendedName>
        <fullName evidence="4">Periplasmic binding protein domain-containing protein</fullName>
    </recommendedName>
</protein>
<evidence type="ECO:0000259" key="4">
    <source>
        <dbReference type="Pfam" id="PF13407"/>
    </source>
</evidence>
<keyword evidence="3" id="KW-0732">Signal</keyword>
<comment type="subcellular location">
    <subcellularLocation>
        <location evidence="1">Cell envelope</location>
    </subcellularLocation>
</comment>
<evidence type="ECO:0000256" key="3">
    <source>
        <dbReference type="ARBA" id="ARBA00022729"/>
    </source>
</evidence>
<evidence type="ECO:0000256" key="1">
    <source>
        <dbReference type="ARBA" id="ARBA00004196"/>
    </source>
</evidence>
<dbReference type="GO" id="GO:0030246">
    <property type="term" value="F:carbohydrate binding"/>
    <property type="evidence" value="ECO:0007669"/>
    <property type="project" value="UniProtKB-ARBA"/>
</dbReference>
<dbReference type="InterPro" id="IPR025997">
    <property type="entry name" value="SBP_2_dom"/>
</dbReference>
<sequence length="378" mass="41379">MNIQYKFKSTLQVYLALMILTIGFTAQGAEEFTQEEINSSPYLQSVLKRKGEQYDTSKFRKPGPYRIAIAAQGTSNSWSALFDEHANWYTEELGKEVISELLYADAQASADKQVPQVEDLLAQEPDALILVPMGAAALSAPVERAMAQGVPVILCASAVETDNFVTEVGTNLFASGAGLANYMVQKLGGNGKVLMMTGIPGTSTSDVMEAGGKAVFKKYPGIEVIAEQPGNWSTAEAKRIMETWLVKYGDSIDAIWSGGAQMSQGIVSAYLDKGMKIPPIGGGEFATGFLRQAIENDLDYGAWQYPNAMVVLCMDAAVNILRGRLVPRFIDFVDHIPDTGTFSDLEGRKYFNKEWSDDVFGPILFPTERLKKLGYLRK</sequence>